<proteinExistence type="predicted"/>
<reference evidence="2 3" key="1">
    <citation type="submission" date="2021-12" db="EMBL/GenBank/DDBJ databases">
        <title>Genome sequencing of bacteria with rrn-lacking chromosome and rrn-plasmid.</title>
        <authorList>
            <person name="Anda M."/>
            <person name="Iwasaki W."/>
        </authorList>
    </citation>
    <scope>NUCLEOTIDE SEQUENCE [LARGE SCALE GENOMIC DNA]</scope>
    <source>
        <strain evidence="2 3">NBRC 15940</strain>
    </source>
</reference>
<name>A0AAN4W0Y6_9BACT</name>
<feature type="transmembrane region" description="Helical" evidence="1">
    <location>
        <begin position="12"/>
        <end position="31"/>
    </location>
</feature>
<dbReference type="Proteomes" id="UP001310022">
    <property type="component" value="Unassembled WGS sequence"/>
</dbReference>
<dbReference type="AlphaFoldDB" id="A0AAN4W0Y6"/>
<accession>A0AAN4W0Y6</accession>
<sequence>MVVEDGSIAEELADFFVEITAIFLIYSYSFLPKRMAFNRLFTSSKK</sequence>
<evidence type="ECO:0000313" key="3">
    <source>
        <dbReference type="Proteomes" id="UP001310022"/>
    </source>
</evidence>
<organism evidence="2 3">
    <name type="scientific">Persicobacter diffluens</name>
    <dbReference type="NCBI Taxonomy" id="981"/>
    <lineage>
        <taxon>Bacteria</taxon>
        <taxon>Pseudomonadati</taxon>
        <taxon>Bacteroidota</taxon>
        <taxon>Cytophagia</taxon>
        <taxon>Cytophagales</taxon>
        <taxon>Persicobacteraceae</taxon>
        <taxon>Persicobacter</taxon>
    </lineage>
</organism>
<keyword evidence="3" id="KW-1185">Reference proteome</keyword>
<keyword evidence="1" id="KW-1133">Transmembrane helix</keyword>
<protein>
    <submittedName>
        <fullName evidence="2">Uncharacterized protein</fullName>
    </submittedName>
</protein>
<dbReference type="EMBL" id="BQKE01000003">
    <property type="protein sequence ID" value="GJM63651.1"/>
    <property type="molecule type" value="Genomic_DNA"/>
</dbReference>
<evidence type="ECO:0000256" key="1">
    <source>
        <dbReference type="SAM" id="Phobius"/>
    </source>
</evidence>
<keyword evidence="1" id="KW-0472">Membrane</keyword>
<evidence type="ECO:0000313" key="2">
    <source>
        <dbReference type="EMBL" id="GJM63651.1"/>
    </source>
</evidence>
<comment type="caution">
    <text evidence="2">The sequence shown here is derived from an EMBL/GenBank/DDBJ whole genome shotgun (WGS) entry which is preliminary data.</text>
</comment>
<keyword evidence="1" id="KW-0812">Transmembrane</keyword>
<gene>
    <name evidence="2" type="ORF">PEDI_42030</name>
</gene>